<protein>
    <recommendedName>
        <fullName evidence="1">PD-(D/E)XK endonuclease-like domain-containing protein</fullName>
    </recommendedName>
</protein>
<dbReference type="AlphaFoldDB" id="A0A0V8RW50"/>
<sequence length="616" mass="68886">MLIEKYIESATKRPGCSDYASRLLDATNHIVRAKSVATAAARCVFMARLAETLGIRGFYHSVLPGKGEVIHLALALAFPEVFRESVRGGKVDFEHNAERALEALKANGVLDSGRLGIGGEDEVVGMTAELARSGVEFARKAFEALAGDEAEEALSRSRVIVEQHLISYRLHVWAVPDVIVEDPVGRYAAVIEWKTYAPDPSKAPNVDRADLAQAYVYAMVEAERLGLIRDYHREPWRAFDDYVHAVLGREFQGSGARVIPGIVRPSPTGKASRIVDIHPLLCRDEDKKKNRCDYSELKKLLARIVLAAEHLTLSVTDPRRHLKNAGNVEALCSVRTKGGMRPVFRRVPDPFSYGGIETRMPMGNPTRTPLKWPCLVCPDNVREACSLYVMKGGNLYTPDFAKFFKVINKEAWKARFAIYSYRENALAPYKSLRELALHYGISTRVLSEGSSIYRLDLFDEAYVDGDELVLTRRPLRWEIEKNHLFTLREGKPVAVFLNEENVRDPLLRISFHGTVSSVSYNTERDMVEVRVAPANKLSRIYSMIFERYYNEYQQAFYNVVALEVNVELTQLELLGVTGWELGTAVKGAKALAKAGSGGEDLDDEDKLALLFGGVKV</sequence>
<evidence type="ECO:0000313" key="3">
    <source>
        <dbReference type="Proteomes" id="UP000053352"/>
    </source>
</evidence>
<organism evidence="2 3">
    <name type="scientific">Pyrodictium occultum</name>
    <dbReference type="NCBI Taxonomy" id="2309"/>
    <lineage>
        <taxon>Archaea</taxon>
        <taxon>Thermoproteota</taxon>
        <taxon>Thermoprotei</taxon>
        <taxon>Desulfurococcales</taxon>
        <taxon>Pyrodictiaceae</taxon>
        <taxon>Pyrodictium</taxon>
    </lineage>
</organism>
<gene>
    <name evidence="2" type="ORF">CF15_05345</name>
</gene>
<dbReference type="Proteomes" id="UP000053352">
    <property type="component" value="Unassembled WGS sequence"/>
</dbReference>
<name>A0A0V8RW50_PYROC</name>
<keyword evidence="3" id="KW-1185">Reference proteome</keyword>
<reference evidence="2 3" key="1">
    <citation type="submission" date="2015-11" db="EMBL/GenBank/DDBJ databases">
        <title>Genome sequence of Pyrodictium occultum PL-19, a marine hyperthermophilic archaeon isolated from Volcano, Italy.</title>
        <authorList>
            <person name="Utturkar S."/>
            <person name="Huber H."/>
            <person name="Leptihn S."/>
            <person name="Brown S."/>
            <person name="Stetter K.O."/>
            <person name="Podar M."/>
        </authorList>
    </citation>
    <scope>NUCLEOTIDE SEQUENCE [LARGE SCALE GENOMIC DNA]</scope>
    <source>
        <strain evidence="2 3">PL-19</strain>
    </source>
</reference>
<feature type="domain" description="PD-(D/E)XK endonuclease-like" evidence="1">
    <location>
        <begin position="38"/>
        <end position="222"/>
    </location>
</feature>
<comment type="caution">
    <text evidence="2">The sequence shown here is derived from an EMBL/GenBank/DDBJ whole genome shotgun (WGS) entry which is preliminary data.</text>
</comment>
<dbReference type="InterPro" id="IPR038726">
    <property type="entry name" value="PDDEXK_AddAB-type"/>
</dbReference>
<dbReference type="STRING" id="2309.CF15_05345"/>
<dbReference type="Pfam" id="PF12705">
    <property type="entry name" value="PDDEXK_1"/>
    <property type="match status" value="1"/>
</dbReference>
<evidence type="ECO:0000259" key="1">
    <source>
        <dbReference type="Pfam" id="PF12705"/>
    </source>
</evidence>
<accession>A0A0V8RW50</accession>
<dbReference type="EMBL" id="LNTB01000001">
    <property type="protein sequence ID" value="KSW12186.1"/>
    <property type="molecule type" value="Genomic_DNA"/>
</dbReference>
<dbReference type="RefSeq" id="WP_058370867.1">
    <property type="nucleotide sequence ID" value="NZ_LNTB01000001.1"/>
</dbReference>
<evidence type="ECO:0000313" key="2">
    <source>
        <dbReference type="EMBL" id="KSW12186.1"/>
    </source>
</evidence>
<proteinExistence type="predicted"/>